<reference evidence="1 2" key="1">
    <citation type="submission" date="2019-05" db="EMBL/GenBank/DDBJ databases">
        <title>A comparative analysis of the Nautiliaceae.</title>
        <authorList>
            <person name="Grosche A."/>
            <person name="Smedile F."/>
            <person name="Vetriani C."/>
        </authorList>
    </citation>
    <scope>NUCLEOTIDE SEQUENCE [LARGE SCALE GENOMIC DNA]</scope>
    <source>
        <strain evidence="1 2">TB-2</strain>
    </source>
</reference>
<accession>A0ABX5VAW4</accession>
<protein>
    <recommendedName>
        <fullName evidence="3">Glycosyltransferase family 4 protein</fullName>
    </recommendedName>
</protein>
<organism evidence="1 2">
    <name type="scientific">Caminibacter mediatlanticus TB-2</name>
    <dbReference type="NCBI Taxonomy" id="391592"/>
    <lineage>
        <taxon>Bacteria</taxon>
        <taxon>Pseudomonadati</taxon>
        <taxon>Campylobacterota</taxon>
        <taxon>Epsilonproteobacteria</taxon>
        <taxon>Nautiliales</taxon>
        <taxon>Nautiliaceae</taxon>
        <taxon>Caminibacter</taxon>
    </lineage>
</organism>
<evidence type="ECO:0008006" key="3">
    <source>
        <dbReference type="Google" id="ProtNLM"/>
    </source>
</evidence>
<dbReference type="EMBL" id="CP040463">
    <property type="protein sequence ID" value="QCT93951.1"/>
    <property type="molecule type" value="Genomic_DNA"/>
</dbReference>
<keyword evidence="2" id="KW-1185">Reference proteome</keyword>
<evidence type="ECO:0000313" key="1">
    <source>
        <dbReference type="EMBL" id="QCT93951.1"/>
    </source>
</evidence>
<name>A0ABX5VAW4_9BACT</name>
<sequence>MKKVLLIEFNFFHDEVVIPLIDVLSNIENIELHCILNEDIKKRNTFILTDNKYKIKKILYFKKELAIYKQFLNFKYIYDTYKYILKNNIDIIIFNTLDVYNLDVKFLLNLVPNNIKVLGVLHNTNIVSKKFLKKIDTVILLNECIKYNYKKEVFYPILYKYKNIINIYNKNIITIPGNIEYGRRNYKFLLNFVKKNKYFCHEYQIKFNLLSNINKDDGPEVFEFIKQNSLQDFFILHDGFVEYDKFIKNLQNSFLIMPLLNNESYLRYKTSAAFNMAFSLNIPLFLEDKFIYKCNLFDNFSYCYKENNYNDLLNTLKEAIYNRSKYIDKINNIFSYQKFSLNYQLENFKRLFFNDN</sequence>
<proteinExistence type="predicted"/>
<dbReference type="Proteomes" id="UP000306825">
    <property type="component" value="Chromosome"/>
</dbReference>
<evidence type="ECO:0000313" key="2">
    <source>
        <dbReference type="Proteomes" id="UP000306825"/>
    </source>
</evidence>
<gene>
    <name evidence="1" type="ORF">FE773_01775</name>
</gene>